<dbReference type="EMBL" id="JAOYEY010000048">
    <property type="protein sequence ID" value="MCV9887859.1"/>
    <property type="molecule type" value="Genomic_DNA"/>
</dbReference>
<evidence type="ECO:0000313" key="2">
    <source>
        <dbReference type="Proteomes" id="UP001526147"/>
    </source>
</evidence>
<name>A0ABT3DLT3_9BACI</name>
<dbReference type="SUPFAM" id="SSF54001">
    <property type="entry name" value="Cysteine proteinases"/>
    <property type="match status" value="1"/>
</dbReference>
<gene>
    <name evidence="1" type="ORF">OIH86_19630</name>
</gene>
<comment type="caution">
    <text evidence="1">The sequence shown here is derived from an EMBL/GenBank/DDBJ whole genome shotgun (WGS) entry which is preliminary data.</text>
</comment>
<accession>A0ABT3DLT3</accession>
<keyword evidence="2" id="KW-1185">Reference proteome</keyword>
<protein>
    <recommendedName>
        <fullName evidence="3">Arylamine N-acetyltransferase</fullName>
    </recommendedName>
</protein>
<dbReference type="InterPro" id="IPR038765">
    <property type="entry name" value="Papain-like_cys_pep_sf"/>
</dbReference>
<reference evidence="1 2" key="1">
    <citation type="submission" date="2022-10" db="EMBL/GenBank/DDBJ databases">
        <title>Draft genome assembly of moderately radiation resistant bacterium Metabacillus halosaccharovorans.</title>
        <authorList>
            <person name="Pal S."/>
            <person name="Gopinathan A."/>
        </authorList>
    </citation>
    <scope>NUCLEOTIDE SEQUENCE [LARGE SCALE GENOMIC DNA]</scope>
    <source>
        <strain evidence="1 2">VITHBRA001</strain>
    </source>
</reference>
<dbReference type="Proteomes" id="UP001526147">
    <property type="component" value="Unassembled WGS sequence"/>
</dbReference>
<organism evidence="1 2">
    <name type="scientific">Metabacillus halosaccharovorans</name>
    <dbReference type="NCBI Taxonomy" id="930124"/>
    <lineage>
        <taxon>Bacteria</taxon>
        <taxon>Bacillati</taxon>
        <taxon>Bacillota</taxon>
        <taxon>Bacilli</taxon>
        <taxon>Bacillales</taxon>
        <taxon>Bacillaceae</taxon>
        <taxon>Metabacillus</taxon>
    </lineage>
</organism>
<sequence>MHPTQSILSTWEKFYDFPMETLTKVWYNAKGYEKKQREVSLMREHRQVYGITGNCFDLALWLLDEFKRDGVEAYPIGHDLSSEHAHVAVIAVNEHGNRYFCDLGDQWLCPILIDKNSPDYTDEKVEGFFPAAKVQVQEKHHQLQIYYHQPNGKVSSQMFQTEPIDLHEFLGAAEYCQNLIHPNPLLECRIPLKSETAHWEFYNWESFLSTSEGIVEEPKLIGIEEWVEKIHQKTGYHKGFLFDVLNMYTDIQGKL</sequence>
<proteinExistence type="predicted"/>
<evidence type="ECO:0000313" key="1">
    <source>
        <dbReference type="EMBL" id="MCV9887859.1"/>
    </source>
</evidence>
<evidence type="ECO:0008006" key="3">
    <source>
        <dbReference type="Google" id="ProtNLM"/>
    </source>
</evidence>
<dbReference type="RefSeq" id="WP_264144082.1">
    <property type="nucleotide sequence ID" value="NZ_JAOYEY010000048.1"/>
</dbReference>